<organism evidence="6 7">
    <name type="scientific">Penicillium argentinense</name>
    <dbReference type="NCBI Taxonomy" id="1131581"/>
    <lineage>
        <taxon>Eukaryota</taxon>
        <taxon>Fungi</taxon>
        <taxon>Dikarya</taxon>
        <taxon>Ascomycota</taxon>
        <taxon>Pezizomycotina</taxon>
        <taxon>Eurotiomycetes</taxon>
        <taxon>Eurotiomycetidae</taxon>
        <taxon>Eurotiales</taxon>
        <taxon>Aspergillaceae</taxon>
        <taxon>Penicillium</taxon>
    </lineage>
</organism>
<protein>
    <submittedName>
        <fullName evidence="6">Tryptophan synthase beta subunit-like PLP-dependent enzymes superfamily</fullName>
    </submittedName>
</protein>
<evidence type="ECO:0000259" key="5">
    <source>
        <dbReference type="Pfam" id="PF00291"/>
    </source>
</evidence>
<keyword evidence="7" id="KW-1185">Reference proteome</keyword>
<dbReference type="OrthoDB" id="10266364at2759"/>
<dbReference type="AlphaFoldDB" id="A0A9W9KBG8"/>
<gene>
    <name evidence="6" type="ORF">N7532_006632</name>
</gene>
<dbReference type="EMBL" id="JAPQKI010000005">
    <property type="protein sequence ID" value="KAJ5099631.1"/>
    <property type="molecule type" value="Genomic_DNA"/>
</dbReference>
<name>A0A9W9KBG8_9EURO</name>
<dbReference type="GeneID" id="81358105"/>
<evidence type="ECO:0000313" key="7">
    <source>
        <dbReference type="Proteomes" id="UP001149074"/>
    </source>
</evidence>
<feature type="compositionally biased region" description="Basic and acidic residues" evidence="4">
    <location>
        <begin position="250"/>
        <end position="269"/>
    </location>
</feature>
<comment type="caution">
    <text evidence="6">The sequence shown here is derived from an EMBL/GenBank/DDBJ whole genome shotgun (WGS) entry which is preliminary data.</text>
</comment>
<comment type="cofactor">
    <cofactor evidence="1">
        <name>pyridoxal 5'-phosphate</name>
        <dbReference type="ChEBI" id="CHEBI:597326"/>
    </cofactor>
</comment>
<dbReference type="GO" id="GO:0019148">
    <property type="term" value="F:D-cysteine desulfhydrase activity"/>
    <property type="evidence" value="ECO:0007669"/>
    <property type="project" value="TreeGrafter"/>
</dbReference>
<evidence type="ECO:0000256" key="3">
    <source>
        <dbReference type="ARBA" id="ARBA00022898"/>
    </source>
</evidence>
<dbReference type="Gene3D" id="3.40.50.1100">
    <property type="match status" value="2"/>
</dbReference>
<evidence type="ECO:0000256" key="1">
    <source>
        <dbReference type="ARBA" id="ARBA00001933"/>
    </source>
</evidence>
<comment type="similarity">
    <text evidence="2">Belongs to the ACC deaminase/D-cysteine desulfhydrase family.</text>
</comment>
<dbReference type="PANTHER" id="PTHR43780:SF2">
    <property type="entry name" value="1-AMINOCYCLOPROPANE-1-CARBOXYLATE DEAMINASE-RELATED"/>
    <property type="match status" value="1"/>
</dbReference>
<evidence type="ECO:0000313" key="6">
    <source>
        <dbReference type="EMBL" id="KAJ5099631.1"/>
    </source>
</evidence>
<evidence type="ECO:0000256" key="4">
    <source>
        <dbReference type="SAM" id="MobiDB-lite"/>
    </source>
</evidence>
<accession>A0A9W9KBG8</accession>
<feature type="domain" description="Tryptophan synthase beta chain-like PALP" evidence="5">
    <location>
        <begin position="21"/>
        <end position="374"/>
    </location>
</feature>
<dbReference type="PANTHER" id="PTHR43780">
    <property type="entry name" value="1-AMINOCYCLOPROPANE-1-CARBOXYLATE DEAMINASE-RELATED"/>
    <property type="match status" value="1"/>
</dbReference>
<dbReference type="RefSeq" id="XP_056475285.1">
    <property type="nucleotide sequence ID" value="XM_056619126.1"/>
</dbReference>
<evidence type="ECO:0000256" key="2">
    <source>
        <dbReference type="ARBA" id="ARBA00008639"/>
    </source>
</evidence>
<feature type="region of interest" description="Disordered" evidence="4">
    <location>
        <begin position="250"/>
        <end position="270"/>
    </location>
</feature>
<dbReference type="InterPro" id="IPR027278">
    <property type="entry name" value="ACCD_DCysDesulf"/>
</dbReference>
<reference evidence="6" key="2">
    <citation type="journal article" date="2023" name="IMA Fungus">
        <title>Comparative genomic study of the Penicillium genus elucidates a diverse pangenome and 15 lateral gene transfer events.</title>
        <authorList>
            <person name="Petersen C."/>
            <person name="Sorensen T."/>
            <person name="Nielsen M.R."/>
            <person name="Sondergaard T.E."/>
            <person name="Sorensen J.L."/>
            <person name="Fitzpatrick D.A."/>
            <person name="Frisvad J.C."/>
            <person name="Nielsen K.L."/>
        </authorList>
    </citation>
    <scope>NUCLEOTIDE SEQUENCE</scope>
    <source>
        <strain evidence="6">IBT 30761</strain>
    </source>
</reference>
<dbReference type="InterPro" id="IPR001926">
    <property type="entry name" value="TrpB-like_PALP"/>
</dbReference>
<dbReference type="SUPFAM" id="SSF53686">
    <property type="entry name" value="Tryptophan synthase beta subunit-like PLP-dependent enzymes"/>
    <property type="match status" value="1"/>
</dbReference>
<keyword evidence="3" id="KW-0663">Pyridoxal phosphate</keyword>
<dbReference type="Proteomes" id="UP001149074">
    <property type="component" value="Unassembled WGS sequence"/>
</dbReference>
<proteinExistence type="inferred from homology"/>
<dbReference type="Pfam" id="PF00291">
    <property type="entry name" value="PALP"/>
    <property type="match status" value="1"/>
</dbReference>
<sequence length="427" mass="47619">MPVALPEIFSQIPRYPILYPHPSPIHYLPAISKLRGRNFYFKRDDQASPLACSGNKYRKLEYIVPDILSDDPKYFRHEKHPESIQRNDRRMSMLVTEGAVQSNHMVQVAALACKLNMKSYLLAGQGVGGGLTTSRNPVAFARLGNSHINRMFTHGIRGLDPGHPLVDDAEPMLEELRFRGERPYWIPGGASLHPLGGLGYARAAFEIVEQEAEMELGGSGRFDIIVVACGSGSTVAGLIAGFKLQEKLRNEKDEQDRKEKGAIKDERRRPPQRKVVGVLVSPTNPRSYHEERVLRFARQAGGLIGLDPEQDITMEDVHLDDKFVGPGYGIYDEDTKWTVEHFAAVEAILLDPVYTGKAARGMIEADYQWEYLGKSVCVQQDPNILFIHTGGQNTLSAYTNGTVSQSPFCQCASAPDLNSPDLYDKYM</sequence>
<dbReference type="InterPro" id="IPR036052">
    <property type="entry name" value="TrpB-like_PALP_sf"/>
</dbReference>
<reference evidence="6" key="1">
    <citation type="submission" date="2022-11" db="EMBL/GenBank/DDBJ databases">
        <authorList>
            <person name="Petersen C."/>
        </authorList>
    </citation>
    <scope>NUCLEOTIDE SEQUENCE</scope>
    <source>
        <strain evidence="6">IBT 30761</strain>
    </source>
</reference>